<dbReference type="GO" id="GO:1900150">
    <property type="term" value="P:regulation of defense response to fungus"/>
    <property type="evidence" value="ECO:0007669"/>
    <property type="project" value="InterPro"/>
</dbReference>
<accession>A0A9D5BXX1</accession>
<dbReference type="EMBL" id="JAGGNH010000009">
    <property type="protein sequence ID" value="KAJ0962977.1"/>
    <property type="molecule type" value="Genomic_DNA"/>
</dbReference>
<dbReference type="InterPro" id="IPR055126">
    <property type="entry name" value="EDR4-like_N"/>
</dbReference>
<dbReference type="PANTHER" id="PTHR31105:SF42">
    <property type="entry name" value="OS02G0258300 PROTEIN"/>
    <property type="match status" value="1"/>
</dbReference>
<proteinExistence type="predicted"/>
<evidence type="ECO:0000259" key="2">
    <source>
        <dbReference type="Pfam" id="PF11331"/>
    </source>
</evidence>
<dbReference type="AlphaFoldDB" id="A0A9D5BXX1"/>
<evidence type="ECO:0000313" key="5">
    <source>
        <dbReference type="Proteomes" id="UP001085076"/>
    </source>
</evidence>
<feature type="compositionally biased region" description="Basic and acidic residues" evidence="1">
    <location>
        <begin position="692"/>
        <end position="701"/>
    </location>
</feature>
<feature type="region of interest" description="Disordered" evidence="1">
    <location>
        <begin position="511"/>
        <end position="532"/>
    </location>
</feature>
<feature type="region of interest" description="Disordered" evidence="1">
    <location>
        <begin position="624"/>
        <end position="701"/>
    </location>
</feature>
<feature type="domain" description="Probable zinc-ribbon" evidence="2">
    <location>
        <begin position="459"/>
        <end position="502"/>
    </location>
</feature>
<evidence type="ECO:0008006" key="6">
    <source>
        <dbReference type="Google" id="ProtNLM"/>
    </source>
</evidence>
<organism evidence="4 5">
    <name type="scientific">Dioscorea zingiberensis</name>
    <dbReference type="NCBI Taxonomy" id="325984"/>
    <lineage>
        <taxon>Eukaryota</taxon>
        <taxon>Viridiplantae</taxon>
        <taxon>Streptophyta</taxon>
        <taxon>Embryophyta</taxon>
        <taxon>Tracheophyta</taxon>
        <taxon>Spermatophyta</taxon>
        <taxon>Magnoliopsida</taxon>
        <taxon>Liliopsida</taxon>
        <taxon>Dioscoreales</taxon>
        <taxon>Dioscoreaceae</taxon>
        <taxon>Dioscorea</taxon>
    </lineage>
</organism>
<keyword evidence="5" id="KW-1185">Reference proteome</keyword>
<evidence type="ECO:0000256" key="1">
    <source>
        <dbReference type="SAM" id="MobiDB-lite"/>
    </source>
</evidence>
<feature type="compositionally biased region" description="Polar residues" evidence="1">
    <location>
        <begin position="657"/>
        <end position="666"/>
    </location>
</feature>
<reference evidence="4" key="1">
    <citation type="submission" date="2021-03" db="EMBL/GenBank/DDBJ databases">
        <authorList>
            <person name="Li Z."/>
            <person name="Yang C."/>
        </authorList>
    </citation>
    <scope>NUCLEOTIDE SEQUENCE</scope>
    <source>
        <strain evidence="4">Dzin_1.0</strain>
        <tissue evidence="4">Leaf</tissue>
    </source>
</reference>
<dbReference type="InterPro" id="IPR040244">
    <property type="entry name" value="EDR4-like"/>
</dbReference>
<dbReference type="Pfam" id="PF11331">
    <property type="entry name" value="Zn_ribbon_12"/>
    <property type="match status" value="1"/>
</dbReference>
<feature type="compositionally biased region" description="Low complexity" evidence="1">
    <location>
        <begin position="519"/>
        <end position="531"/>
    </location>
</feature>
<evidence type="ECO:0000259" key="3">
    <source>
        <dbReference type="Pfam" id="PF22910"/>
    </source>
</evidence>
<dbReference type="InterPro" id="IPR021480">
    <property type="entry name" value="Zinc_ribbon_12"/>
</dbReference>
<evidence type="ECO:0000313" key="4">
    <source>
        <dbReference type="EMBL" id="KAJ0962977.1"/>
    </source>
</evidence>
<dbReference type="Proteomes" id="UP001085076">
    <property type="component" value="Miscellaneous, Linkage group lg09"/>
</dbReference>
<comment type="caution">
    <text evidence="4">The sequence shown here is derived from an EMBL/GenBank/DDBJ whole genome shotgun (WGS) entry which is preliminary data.</text>
</comment>
<gene>
    <name evidence="4" type="ORF">J5N97_028099</name>
</gene>
<sequence length="859" mass="94406">MAEVGAGGLGGGSEGKVRVVKCPKCEKLLPELADFTVYKCGGCNATLQAKKQIPGVKISSGKSDKEKLKIFDNLETSLNMKRVGSDGVPKTDCEIDPLKCRREEVLGLDKSVDAVGASVCRSVSVKGLNEPREKENIRSEPVKLKVSKSRDTMYVRPSKAPATNLKLNVNELEINGLSELPNGHHEAPQGQFWKGEVRNRLQSSREDINFAPYLDGGPSNSYSEQNLGELSQQLNLGQDPGELLRKLDELRDQLRQSCGITEKIRERTPSKETMSSSPHGNCGNDACFAHYTAAQNGMSHQHAPSFNGHSVYQVMHPQSGIPGYREPFGSQPVGVAPFHSHVQYPQRPINNYSYGQMGPDHVSSYHHDGLYQQPACSCFHCCNRQWSLPARAPPAIFSGQRAPCIVNNHGLYPVENPMMFGRQSYNRSAPCASLHSHALQMNKRVIITKEGRSCEPIGGAAPFVICCSCSKVLELPRKLMQVKKDQFKLRCGSCFQVMSVELDGQRLTTTAPVQTIQAPSEPSTSSSIEMTESSHFHDHIDQYPDRDFNSPIYNVHYTDEKLGLPSFSNSSSDMLEKVQGLSFSSSTSEDVESPNNMNCQLELPSYTELPLEVEVSSNVSAPPLCENFGHSSSNHVNNGPGKGSKSSRSVEEKIVSANGNAKQNPLNVPVVSEMDLSVDDYPNLGSSQDSSDLGKDEDQTKFTKGGESFFTGIIKKSIKEFRSNQSMENSRFKVTINGHPLSDRLVKKAEKQAGPIHPGDYWYDYRAGFWGVMEHPCLGIIPPFIEEFNYPMSRNCAGGNTNVLVNGRELHQKDLDLLVGRGFLPTEGQSYIIDISGKVWDEATGEELDGLGKLAPTNP</sequence>
<reference evidence="4" key="2">
    <citation type="journal article" date="2022" name="Hortic Res">
        <title>The genome of Dioscorea zingiberensis sheds light on the biosynthesis, origin and evolution of the medicinally important diosgenin saponins.</title>
        <authorList>
            <person name="Li Y."/>
            <person name="Tan C."/>
            <person name="Li Z."/>
            <person name="Guo J."/>
            <person name="Li S."/>
            <person name="Chen X."/>
            <person name="Wang C."/>
            <person name="Dai X."/>
            <person name="Yang H."/>
            <person name="Song W."/>
            <person name="Hou L."/>
            <person name="Xu J."/>
            <person name="Tong Z."/>
            <person name="Xu A."/>
            <person name="Yuan X."/>
            <person name="Wang W."/>
            <person name="Yang Q."/>
            <person name="Chen L."/>
            <person name="Sun Z."/>
            <person name="Wang K."/>
            <person name="Pan B."/>
            <person name="Chen J."/>
            <person name="Bao Y."/>
            <person name="Liu F."/>
            <person name="Qi X."/>
            <person name="Gang D.R."/>
            <person name="Wen J."/>
            <person name="Li J."/>
        </authorList>
    </citation>
    <scope>NUCLEOTIDE SEQUENCE</scope>
    <source>
        <strain evidence="4">Dzin_1.0</strain>
    </source>
</reference>
<name>A0A9D5BXX1_9LILI</name>
<dbReference type="PANTHER" id="PTHR31105">
    <property type="entry name" value="EXTRA-LARGE G-PROTEIN-LIKE"/>
    <property type="match status" value="1"/>
</dbReference>
<feature type="domain" description="Enhanced disease resistance 4-like N-terminal" evidence="3">
    <location>
        <begin position="16"/>
        <end position="49"/>
    </location>
</feature>
<dbReference type="OrthoDB" id="2020426at2759"/>
<protein>
    <recommendedName>
        <fullName evidence="6">Zinc-ribbon domain-containing protein</fullName>
    </recommendedName>
</protein>
<dbReference type="Pfam" id="PF22910">
    <property type="entry name" value="EDR4-like_1st"/>
    <property type="match status" value="1"/>
</dbReference>